<feature type="transmembrane region" description="Helical" evidence="1">
    <location>
        <begin position="70"/>
        <end position="90"/>
    </location>
</feature>
<keyword evidence="1" id="KW-0472">Membrane</keyword>
<dbReference type="Proteomes" id="UP000198287">
    <property type="component" value="Unassembled WGS sequence"/>
</dbReference>
<name>A0A226EIQ1_FOLCA</name>
<gene>
    <name evidence="2" type="ORF">Fcan01_06776</name>
</gene>
<feature type="transmembrane region" description="Helical" evidence="1">
    <location>
        <begin position="36"/>
        <end position="64"/>
    </location>
</feature>
<proteinExistence type="predicted"/>
<keyword evidence="3" id="KW-1185">Reference proteome</keyword>
<organism evidence="2 3">
    <name type="scientific">Folsomia candida</name>
    <name type="common">Springtail</name>
    <dbReference type="NCBI Taxonomy" id="158441"/>
    <lineage>
        <taxon>Eukaryota</taxon>
        <taxon>Metazoa</taxon>
        <taxon>Ecdysozoa</taxon>
        <taxon>Arthropoda</taxon>
        <taxon>Hexapoda</taxon>
        <taxon>Collembola</taxon>
        <taxon>Entomobryomorpha</taxon>
        <taxon>Isotomoidea</taxon>
        <taxon>Isotomidae</taxon>
        <taxon>Proisotominae</taxon>
        <taxon>Folsomia</taxon>
    </lineage>
</organism>
<accession>A0A226EIQ1</accession>
<sequence>MGSLNLSCTGESEIYLANSTSPAPGRTSTTYLFNEVYLYEICIYVMVGTFCMTINVGAFCIVRLKRGPPTFLSLVNLFISSLLAVIYQILKTLKKSKILSSESLWLCNGWGLCSSKFHVVA</sequence>
<comment type="caution">
    <text evidence="2">The sequence shown here is derived from an EMBL/GenBank/DDBJ whole genome shotgun (WGS) entry which is preliminary data.</text>
</comment>
<dbReference type="EMBL" id="LNIX01000003">
    <property type="protein sequence ID" value="OXA57512.1"/>
    <property type="molecule type" value="Genomic_DNA"/>
</dbReference>
<reference evidence="2 3" key="1">
    <citation type="submission" date="2015-12" db="EMBL/GenBank/DDBJ databases">
        <title>The genome of Folsomia candida.</title>
        <authorList>
            <person name="Faddeeva A."/>
            <person name="Derks M.F."/>
            <person name="Anvar Y."/>
            <person name="Smit S."/>
            <person name="Van Straalen N."/>
            <person name="Roelofs D."/>
        </authorList>
    </citation>
    <scope>NUCLEOTIDE SEQUENCE [LARGE SCALE GENOMIC DNA]</scope>
    <source>
        <strain evidence="2 3">VU population</strain>
        <tissue evidence="2">Whole body</tissue>
    </source>
</reference>
<evidence type="ECO:0000313" key="2">
    <source>
        <dbReference type="EMBL" id="OXA57512.1"/>
    </source>
</evidence>
<keyword evidence="1" id="KW-0812">Transmembrane</keyword>
<evidence type="ECO:0000256" key="1">
    <source>
        <dbReference type="SAM" id="Phobius"/>
    </source>
</evidence>
<keyword evidence="1" id="KW-1133">Transmembrane helix</keyword>
<evidence type="ECO:0000313" key="3">
    <source>
        <dbReference type="Proteomes" id="UP000198287"/>
    </source>
</evidence>
<dbReference type="AlphaFoldDB" id="A0A226EIQ1"/>
<protein>
    <submittedName>
        <fullName evidence="2">Uncharacterized protein</fullName>
    </submittedName>
</protein>